<evidence type="ECO:0000256" key="2">
    <source>
        <dbReference type="ARBA" id="ARBA00022692"/>
    </source>
</evidence>
<evidence type="ECO:0000256" key="4">
    <source>
        <dbReference type="ARBA" id="ARBA00023136"/>
    </source>
</evidence>
<feature type="transmembrane region" description="Helical" evidence="6">
    <location>
        <begin position="160"/>
        <end position="183"/>
    </location>
</feature>
<evidence type="ECO:0000313" key="8">
    <source>
        <dbReference type="EMBL" id="KAK5631975.1"/>
    </source>
</evidence>
<dbReference type="InterPro" id="IPR052337">
    <property type="entry name" value="SAT4-like"/>
</dbReference>
<dbReference type="EMBL" id="JAWHQM010000022">
    <property type="protein sequence ID" value="KAK5631975.1"/>
    <property type="molecule type" value="Genomic_DNA"/>
</dbReference>
<dbReference type="AlphaFoldDB" id="A0AAN7UGL2"/>
<dbReference type="Proteomes" id="UP001305414">
    <property type="component" value="Unassembled WGS sequence"/>
</dbReference>
<gene>
    <name evidence="8" type="ORF">RRF57_007689</name>
</gene>
<feature type="transmembrane region" description="Helical" evidence="6">
    <location>
        <begin position="119"/>
        <end position="140"/>
    </location>
</feature>
<reference evidence="8 9" key="1">
    <citation type="submission" date="2023-10" db="EMBL/GenBank/DDBJ databases">
        <title>Draft genome sequence of Xylaria bambusicola isolate GMP-LS, the root and basal stem rot pathogen of sugarcane in Indonesia.</title>
        <authorList>
            <person name="Selvaraj P."/>
            <person name="Muralishankar V."/>
            <person name="Muruganantham S."/>
            <person name="Sp S."/>
            <person name="Haryani S."/>
            <person name="Lau K.J.X."/>
            <person name="Naqvi N.I."/>
        </authorList>
    </citation>
    <scope>NUCLEOTIDE SEQUENCE [LARGE SCALE GENOMIC DNA]</scope>
    <source>
        <strain evidence="8">GMP-LS</strain>
    </source>
</reference>
<keyword evidence="9" id="KW-1185">Reference proteome</keyword>
<keyword evidence="3 6" id="KW-1133">Transmembrane helix</keyword>
<keyword evidence="4 6" id="KW-0472">Membrane</keyword>
<dbReference type="InterPro" id="IPR049326">
    <property type="entry name" value="Rhodopsin_dom_fungi"/>
</dbReference>
<protein>
    <recommendedName>
        <fullName evidence="7">Rhodopsin domain-containing protein</fullName>
    </recommendedName>
</protein>
<dbReference type="GO" id="GO:0016020">
    <property type="term" value="C:membrane"/>
    <property type="evidence" value="ECO:0007669"/>
    <property type="project" value="UniProtKB-SubCell"/>
</dbReference>
<dbReference type="PANTHER" id="PTHR33048:SF158">
    <property type="entry name" value="MEMBRANE PROTEIN PTH11-LIKE, PUTATIVE-RELATED"/>
    <property type="match status" value="1"/>
</dbReference>
<comment type="subcellular location">
    <subcellularLocation>
        <location evidence="1">Membrane</location>
        <topology evidence="1">Multi-pass membrane protein</topology>
    </subcellularLocation>
</comment>
<evidence type="ECO:0000256" key="5">
    <source>
        <dbReference type="ARBA" id="ARBA00038359"/>
    </source>
</evidence>
<accession>A0AAN7UGL2</accession>
<sequence>MRPTGILYNFGAMFCKLALLTFYFRIFRPSQISRLVCWCGIALTVVFYTTTSVINLVYCLPRPSDGGWNSPASLTRCDAHQQKLNFAQGIVSSITDFYVLAIPFTMIASLNLSMRRKIGLLGVFLTGLTAAIFSILGTVYRHKAAASVPSDASWYGLTVQALGVAELNLGIICACLPILITLFKRFSETLSAAWKSISTRISSSAGNRGLASAEIANTSPHVTGKVPRGTIEGLSSFIRSFRVPNTQPSEKSFNVDSITDNNTYVELHSLDYEYHAHIEHPGKQTKQRL</sequence>
<keyword evidence="2 6" id="KW-0812">Transmembrane</keyword>
<comment type="caution">
    <text evidence="8">The sequence shown here is derived from an EMBL/GenBank/DDBJ whole genome shotgun (WGS) entry which is preliminary data.</text>
</comment>
<feature type="transmembrane region" description="Helical" evidence="6">
    <location>
        <begin position="36"/>
        <end position="58"/>
    </location>
</feature>
<evidence type="ECO:0000256" key="6">
    <source>
        <dbReference type="SAM" id="Phobius"/>
    </source>
</evidence>
<evidence type="ECO:0000256" key="3">
    <source>
        <dbReference type="ARBA" id="ARBA00022989"/>
    </source>
</evidence>
<comment type="similarity">
    <text evidence="5">Belongs to the SAT4 family.</text>
</comment>
<name>A0AAN7UGL2_9PEZI</name>
<evidence type="ECO:0000256" key="1">
    <source>
        <dbReference type="ARBA" id="ARBA00004141"/>
    </source>
</evidence>
<organism evidence="8 9">
    <name type="scientific">Xylaria bambusicola</name>
    <dbReference type="NCBI Taxonomy" id="326684"/>
    <lineage>
        <taxon>Eukaryota</taxon>
        <taxon>Fungi</taxon>
        <taxon>Dikarya</taxon>
        <taxon>Ascomycota</taxon>
        <taxon>Pezizomycotina</taxon>
        <taxon>Sordariomycetes</taxon>
        <taxon>Xylariomycetidae</taxon>
        <taxon>Xylariales</taxon>
        <taxon>Xylariaceae</taxon>
        <taxon>Xylaria</taxon>
    </lineage>
</organism>
<feature type="transmembrane region" description="Helical" evidence="6">
    <location>
        <begin position="90"/>
        <end position="112"/>
    </location>
</feature>
<proteinExistence type="inferred from homology"/>
<evidence type="ECO:0000313" key="9">
    <source>
        <dbReference type="Proteomes" id="UP001305414"/>
    </source>
</evidence>
<dbReference type="PANTHER" id="PTHR33048">
    <property type="entry name" value="PTH11-LIKE INTEGRAL MEMBRANE PROTEIN (AFU_ORTHOLOGUE AFUA_5G11245)"/>
    <property type="match status" value="1"/>
</dbReference>
<evidence type="ECO:0000259" key="7">
    <source>
        <dbReference type="Pfam" id="PF20684"/>
    </source>
</evidence>
<dbReference type="Pfam" id="PF20684">
    <property type="entry name" value="Fung_rhodopsin"/>
    <property type="match status" value="1"/>
</dbReference>
<feature type="transmembrane region" description="Helical" evidence="6">
    <location>
        <begin position="6"/>
        <end position="24"/>
    </location>
</feature>
<feature type="domain" description="Rhodopsin" evidence="7">
    <location>
        <begin position="6"/>
        <end position="185"/>
    </location>
</feature>